<evidence type="ECO:0000256" key="1">
    <source>
        <dbReference type="ARBA" id="ARBA00005859"/>
    </source>
</evidence>
<evidence type="ECO:0000256" key="4">
    <source>
        <dbReference type="ARBA" id="ARBA00022741"/>
    </source>
</evidence>
<evidence type="ECO:0000256" key="2">
    <source>
        <dbReference type="ARBA" id="ARBA00022598"/>
    </source>
</evidence>
<dbReference type="GO" id="GO:0005524">
    <property type="term" value="F:ATP binding"/>
    <property type="evidence" value="ECO:0007669"/>
    <property type="project" value="UniProtKB-UniRule"/>
</dbReference>
<dbReference type="EC" id="6.3.1.5" evidence="8 10"/>
<dbReference type="PANTHER" id="PTHR23090:SF9">
    <property type="entry name" value="GLUTAMINE-DEPENDENT NAD(+) SYNTHETASE"/>
    <property type="match status" value="1"/>
</dbReference>
<dbReference type="InterPro" id="IPR014729">
    <property type="entry name" value="Rossmann-like_a/b/a_fold"/>
</dbReference>
<keyword evidence="7 8" id="KW-0520">NAD</keyword>
<evidence type="ECO:0000256" key="10">
    <source>
        <dbReference type="RuleBase" id="RU003812"/>
    </source>
</evidence>
<feature type="binding site" description="in other chain" evidence="8">
    <location>
        <position position="143"/>
    </location>
    <ligand>
        <name>deamido-NAD(+)</name>
        <dbReference type="ChEBI" id="CHEBI:58437"/>
        <note>ligand shared between two neighboring subunits</note>
    </ligand>
</feature>
<dbReference type="Proteomes" id="UP000192315">
    <property type="component" value="Unassembled WGS sequence"/>
</dbReference>
<dbReference type="UniPathway" id="UPA00253">
    <property type="reaction ID" value="UER00333"/>
</dbReference>
<evidence type="ECO:0000256" key="7">
    <source>
        <dbReference type="ARBA" id="ARBA00023027"/>
    </source>
</evidence>
<accession>A0A8G2L7N4</accession>
<feature type="binding site" evidence="8">
    <location>
        <position position="135"/>
    </location>
    <ligand>
        <name>Mg(2+)</name>
        <dbReference type="ChEBI" id="CHEBI:18420"/>
    </ligand>
</feature>
<gene>
    <name evidence="8" type="primary">nadE</name>
    <name evidence="12" type="ORF">SAMN02745355_1118</name>
</gene>
<organism evidence="12 13">
    <name type="scientific">Picrophilus torridus (strain ATCC 700027 / DSM 9790 / JCM 10055 / NBRC 100828 / KAW 2/3)</name>
    <dbReference type="NCBI Taxonomy" id="1122961"/>
    <lineage>
        <taxon>Archaea</taxon>
        <taxon>Methanobacteriati</taxon>
        <taxon>Thermoplasmatota</taxon>
        <taxon>Thermoplasmata</taxon>
        <taxon>Thermoplasmatales</taxon>
        <taxon>Picrophilaceae</taxon>
        <taxon>Picrophilus</taxon>
    </lineage>
</organism>
<dbReference type="SUPFAM" id="SSF52402">
    <property type="entry name" value="Adenine nucleotide alpha hydrolases-like"/>
    <property type="match status" value="1"/>
</dbReference>
<dbReference type="InterPro" id="IPR003694">
    <property type="entry name" value="NAD_synthase"/>
</dbReference>
<comment type="pathway">
    <text evidence="8">Cofactor biosynthesis; NAD(+) biosynthesis; NAD(+) from deamido-NAD(+) (ammonia route): step 1/1.</text>
</comment>
<reference evidence="12 13" key="1">
    <citation type="submission" date="2017-04" db="EMBL/GenBank/DDBJ databases">
        <authorList>
            <person name="Varghese N."/>
            <person name="Submissions S."/>
        </authorList>
    </citation>
    <scope>NUCLEOTIDE SEQUENCE [LARGE SCALE GENOMIC DNA]</scope>
    <source>
        <strain evidence="12 13">DSM 9789</strain>
    </source>
</reference>
<dbReference type="NCBIfam" id="TIGR00552">
    <property type="entry name" value="nadE"/>
    <property type="match status" value="1"/>
</dbReference>
<dbReference type="PANTHER" id="PTHR23090">
    <property type="entry name" value="NH 3 /GLUTAMINE-DEPENDENT NAD + SYNTHETASE"/>
    <property type="match status" value="1"/>
</dbReference>
<feature type="domain" description="NAD/GMP synthase" evidence="11">
    <location>
        <begin position="10"/>
        <end position="237"/>
    </location>
</feature>
<dbReference type="GO" id="GO:0003952">
    <property type="term" value="F:NAD+ synthase (glutamine-hydrolyzing) activity"/>
    <property type="evidence" value="ECO:0007669"/>
    <property type="project" value="InterPro"/>
</dbReference>
<dbReference type="InterPro" id="IPR022310">
    <property type="entry name" value="NAD/GMP_synthase"/>
</dbReference>
<name>A0A8G2L7N4_PICTO</name>
<comment type="similarity">
    <text evidence="1 8 9">Belongs to the NAD synthetase family.</text>
</comment>
<feature type="binding site" description="in other chain" evidence="8">
    <location>
        <position position="110"/>
    </location>
    <ligand>
        <name>deamido-NAD(+)</name>
        <dbReference type="ChEBI" id="CHEBI:58437"/>
        <note>ligand shared between two neighboring subunits</note>
    </ligand>
</feature>
<comment type="subunit">
    <text evidence="8">Homodimer.</text>
</comment>
<dbReference type="GO" id="GO:0046872">
    <property type="term" value="F:metal ion binding"/>
    <property type="evidence" value="ECO:0007669"/>
    <property type="project" value="UniProtKB-KW"/>
</dbReference>
<dbReference type="RefSeq" id="WP_084272927.1">
    <property type="nucleotide sequence ID" value="NZ_FWYE01000003.1"/>
</dbReference>
<keyword evidence="5 8" id="KW-0067">ATP-binding</keyword>
<dbReference type="AlphaFoldDB" id="A0A8G2L7N4"/>
<evidence type="ECO:0000256" key="9">
    <source>
        <dbReference type="RuleBase" id="RU003811"/>
    </source>
</evidence>
<dbReference type="GO" id="GO:0009435">
    <property type="term" value="P:NAD+ biosynthetic process"/>
    <property type="evidence" value="ECO:0007669"/>
    <property type="project" value="UniProtKB-UniRule"/>
</dbReference>
<dbReference type="InterPro" id="IPR022926">
    <property type="entry name" value="NH(3)-dep_NAD(+)_synth"/>
</dbReference>
<dbReference type="CDD" id="cd00553">
    <property type="entry name" value="NAD_synthase"/>
    <property type="match status" value="1"/>
</dbReference>
<comment type="caution">
    <text evidence="12">The sequence shown here is derived from an EMBL/GenBank/DDBJ whole genome shotgun (WGS) entry which is preliminary data.</text>
</comment>
<dbReference type="Pfam" id="PF02540">
    <property type="entry name" value="NAD_synthase"/>
    <property type="match status" value="1"/>
</dbReference>
<sequence length="249" mass="28594">MVERLDGVFKSISDFLRQELNGKNAVIGVSSGIDSALVLTILSKAIDKDRIHAFFMPDRFTRSADFDDIRSLEGSTGVKINEINIENIVNGYKSTLGIKDKKYEGNIRSRVRSVILYYNANLLNGLVVGTTNRTEYLIGYFTKYGDSACDLEPIEHLYKSDVRELASYLKVPESIIRKKPSAGLWSDQYDEDELGMGYEELDSILKDLFEKKTGILDDRYKMVYDMYIRSQHKRKLPKSMMNDDFRYNV</sequence>
<feature type="binding site" evidence="8">
    <location>
        <position position="181"/>
    </location>
    <ligand>
        <name>ATP</name>
        <dbReference type="ChEBI" id="CHEBI:30616"/>
    </ligand>
</feature>
<feature type="binding site" description="in other chain" evidence="8">
    <location>
        <begin position="232"/>
        <end position="233"/>
    </location>
    <ligand>
        <name>deamido-NAD(+)</name>
        <dbReference type="ChEBI" id="CHEBI:58437"/>
        <note>ligand shared between two neighboring subunits</note>
    </ligand>
</feature>
<keyword evidence="2 8" id="KW-0436">Ligase</keyword>
<dbReference type="EMBL" id="FWYE01000003">
    <property type="protein sequence ID" value="SMD31195.1"/>
    <property type="molecule type" value="Genomic_DNA"/>
</dbReference>
<feature type="binding site" evidence="8">
    <location>
        <position position="150"/>
    </location>
    <ligand>
        <name>deamido-NAD(+)</name>
        <dbReference type="ChEBI" id="CHEBI:58437"/>
        <note>ligand shared between two neighboring subunits</note>
    </ligand>
</feature>
<keyword evidence="13" id="KW-1185">Reference proteome</keyword>
<evidence type="ECO:0000313" key="12">
    <source>
        <dbReference type="EMBL" id="SMD31195.1"/>
    </source>
</evidence>
<dbReference type="GO" id="GO:0008795">
    <property type="term" value="F:NAD+ synthase activity"/>
    <property type="evidence" value="ECO:0007669"/>
    <property type="project" value="UniProtKB-UniRule"/>
</dbReference>
<feature type="binding site" evidence="8">
    <location>
        <position position="34"/>
    </location>
    <ligand>
        <name>Mg(2+)</name>
        <dbReference type="ChEBI" id="CHEBI:18420"/>
    </ligand>
</feature>
<evidence type="ECO:0000259" key="11">
    <source>
        <dbReference type="Pfam" id="PF02540"/>
    </source>
</evidence>
<evidence type="ECO:0000256" key="3">
    <source>
        <dbReference type="ARBA" id="ARBA00022723"/>
    </source>
</evidence>
<evidence type="ECO:0000256" key="6">
    <source>
        <dbReference type="ARBA" id="ARBA00022842"/>
    </source>
</evidence>
<proteinExistence type="inferred from homology"/>
<evidence type="ECO:0000256" key="5">
    <source>
        <dbReference type="ARBA" id="ARBA00022840"/>
    </source>
</evidence>
<dbReference type="NCBIfam" id="NF010587">
    <property type="entry name" value="PRK13980.1"/>
    <property type="match status" value="1"/>
</dbReference>
<feature type="binding site" evidence="8">
    <location>
        <position position="159"/>
    </location>
    <ligand>
        <name>ATP</name>
        <dbReference type="ChEBI" id="CHEBI:30616"/>
    </ligand>
</feature>
<evidence type="ECO:0000313" key="13">
    <source>
        <dbReference type="Proteomes" id="UP000192315"/>
    </source>
</evidence>
<dbReference type="GO" id="GO:0004359">
    <property type="term" value="F:glutaminase activity"/>
    <property type="evidence" value="ECO:0007669"/>
    <property type="project" value="InterPro"/>
</dbReference>
<dbReference type="GO" id="GO:0005737">
    <property type="term" value="C:cytoplasm"/>
    <property type="evidence" value="ECO:0007669"/>
    <property type="project" value="InterPro"/>
</dbReference>
<evidence type="ECO:0000256" key="8">
    <source>
        <dbReference type="HAMAP-Rule" id="MF_00193"/>
    </source>
</evidence>
<keyword evidence="6 8" id="KW-0460">Magnesium</keyword>
<comment type="function">
    <text evidence="8">Catalyzes the ATP-dependent amidation of deamido-NAD to form NAD. Uses ammonia as a nitrogen source.</text>
</comment>
<comment type="catalytic activity">
    <reaction evidence="8 10">
        <text>deamido-NAD(+) + NH4(+) + ATP = AMP + diphosphate + NAD(+) + H(+)</text>
        <dbReference type="Rhea" id="RHEA:21188"/>
        <dbReference type="ChEBI" id="CHEBI:15378"/>
        <dbReference type="ChEBI" id="CHEBI:28938"/>
        <dbReference type="ChEBI" id="CHEBI:30616"/>
        <dbReference type="ChEBI" id="CHEBI:33019"/>
        <dbReference type="ChEBI" id="CHEBI:57540"/>
        <dbReference type="ChEBI" id="CHEBI:58437"/>
        <dbReference type="ChEBI" id="CHEBI:456215"/>
        <dbReference type="EC" id="6.3.1.5"/>
    </reaction>
</comment>
<keyword evidence="3 8" id="KW-0479">Metal-binding</keyword>
<comment type="caution">
    <text evidence="8">Lacks conserved residue(s) required for the propagation of feature annotation.</text>
</comment>
<dbReference type="Gene3D" id="3.40.50.620">
    <property type="entry name" value="HUPs"/>
    <property type="match status" value="1"/>
</dbReference>
<protein>
    <recommendedName>
        <fullName evidence="8 10">NH(3)-dependent NAD(+) synthetase</fullName>
        <ecNumber evidence="8 10">6.3.1.5</ecNumber>
    </recommendedName>
</protein>
<keyword evidence="4 8" id="KW-0547">Nucleotide-binding</keyword>
<feature type="binding site" evidence="8">
    <location>
        <position position="130"/>
    </location>
    <ligand>
        <name>ATP</name>
        <dbReference type="ChEBI" id="CHEBI:30616"/>
    </ligand>
</feature>
<dbReference type="HAMAP" id="MF_00193">
    <property type="entry name" value="NadE_ammonia_dep"/>
    <property type="match status" value="1"/>
</dbReference>